<proteinExistence type="predicted"/>
<dbReference type="RefSeq" id="WP_005278155.1">
    <property type="nucleotide sequence ID" value="NZ_PEHN01000017.1"/>
</dbReference>
<organism evidence="1 2">
    <name type="scientific">Yersinia bercovieri</name>
    <dbReference type="NCBI Taxonomy" id="634"/>
    <lineage>
        <taxon>Bacteria</taxon>
        <taxon>Pseudomonadati</taxon>
        <taxon>Pseudomonadota</taxon>
        <taxon>Gammaproteobacteria</taxon>
        <taxon>Enterobacterales</taxon>
        <taxon>Yersiniaceae</taxon>
        <taxon>Yersinia</taxon>
    </lineage>
</organism>
<evidence type="ECO:0000313" key="2">
    <source>
        <dbReference type="Proteomes" id="UP000229378"/>
    </source>
</evidence>
<accession>A0A2G4U038</accession>
<dbReference type="Proteomes" id="UP000229378">
    <property type="component" value="Unassembled WGS sequence"/>
</dbReference>
<comment type="caution">
    <text evidence="1">The sequence shown here is derived from an EMBL/GenBank/DDBJ whole genome shotgun (WGS) entry which is preliminary data.</text>
</comment>
<name>A0A2G4U038_YERBE</name>
<evidence type="ECO:0000313" key="1">
    <source>
        <dbReference type="EMBL" id="PHZ26619.1"/>
    </source>
</evidence>
<sequence>MDAITRALRDKGCEVKTAYFENSGIKIGSEFSLYGYRVVYRIEYSELIICYLEVINKDELPGDFLKLFNFLYCLGKCTAEISIIRMLVIDNIANPTLQLIRHRLIKVLRAKGAFSKNIVGNDWLLFDVSSRK</sequence>
<protein>
    <submittedName>
        <fullName evidence="1">Pathogenicity island 2 effector protein SseE</fullName>
    </submittedName>
</protein>
<gene>
    <name evidence="1" type="ORF">CS533_15105</name>
</gene>
<dbReference type="AlphaFoldDB" id="A0A2G4U038"/>
<dbReference type="EMBL" id="PEHN01000017">
    <property type="protein sequence ID" value="PHZ26619.1"/>
    <property type="molecule type" value="Genomic_DNA"/>
</dbReference>
<reference evidence="1 2" key="1">
    <citation type="submission" date="2017-10" db="EMBL/GenBank/DDBJ databases">
        <authorList>
            <person name="Banno H."/>
            <person name="Chua N.-H."/>
        </authorList>
    </citation>
    <scope>NUCLEOTIDE SEQUENCE [LARGE SCALE GENOMIC DNA]</scope>
    <source>
        <strain evidence="1 2">SCPM-O-B-7607</strain>
    </source>
</reference>